<name>A0A1N7P3J9_9RHOB</name>
<keyword evidence="1" id="KW-0732">Signal</keyword>
<organism evidence="2 3">
    <name type="scientific">Rhodobacter aestuarii</name>
    <dbReference type="NCBI Taxonomy" id="453582"/>
    <lineage>
        <taxon>Bacteria</taxon>
        <taxon>Pseudomonadati</taxon>
        <taxon>Pseudomonadota</taxon>
        <taxon>Alphaproteobacteria</taxon>
        <taxon>Rhodobacterales</taxon>
        <taxon>Rhodobacter group</taxon>
        <taxon>Rhodobacter</taxon>
    </lineage>
</organism>
<sequence>MKTRLFSLALILVAAPVLAEDFSAQVAATVEKDLRGWAKDPALIEAVKAANAERGDIPQEEIDALDQTWRAEIDGAEQPMIDAILALPVSLSLRDKVHASRGHISEIFVMDKNGLNVVQAMPTSDFWQGDEAKFQETYPKGAGAVHVSEVEFDESTQTYQVQASFTVNDPETGAPIGAMTVGLNAEMIE</sequence>
<feature type="signal peptide" evidence="1">
    <location>
        <begin position="1"/>
        <end position="19"/>
    </location>
</feature>
<dbReference type="OrthoDB" id="195732at2"/>
<reference evidence="3" key="1">
    <citation type="submission" date="2017-01" db="EMBL/GenBank/DDBJ databases">
        <authorList>
            <person name="Varghese N."/>
            <person name="Submissions S."/>
        </authorList>
    </citation>
    <scope>NUCLEOTIDE SEQUENCE [LARGE SCALE GENOMIC DNA]</scope>
    <source>
        <strain evidence="3">DSM 19945</strain>
    </source>
</reference>
<evidence type="ECO:0000313" key="2">
    <source>
        <dbReference type="EMBL" id="SIT05116.1"/>
    </source>
</evidence>
<keyword evidence="3" id="KW-1185">Reference proteome</keyword>
<dbReference type="EMBL" id="FTOG01000009">
    <property type="protein sequence ID" value="SIT05116.1"/>
    <property type="molecule type" value="Genomic_DNA"/>
</dbReference>
<protein>
    <submittedName>
        <fullName evidence="2">Uncharacterized protein</fullName>
    </submittedName>
</protein>
<feature type="chain" id="PRO_5009943761" evidence="1">
    <location>
        <begin position="20"/>
        <end position="189"/>
    </location>
</feature>
<evidence type="ECO:0000313" key="3">
    <source>
        <dbReference type="Proteomes" id="UP000186221"/>
    </source>
</evidence>
<proteinExistence type="predicted"/>
<dbReference type="Proteomes" id="UP000186221">
    <property type="component" value="Unassembled WGS sequence"/>
</dbReference>
<evidence type="ECO:0000256" key="1">
    <source>
        <dbReference type="SAM" id="SignalP"/>
    </source>
</evidence>
<gene>
    <name evidence="2" type="ORF">SAMN05421580_10928</name>
</gene>
<dbReference type="RefSeq" id="WP_076485549.1">
    <property type="nucleotide sequence ID" value="NZ_FTOG01000009.1"/>
</dbReference>
<accession>A0A1N7P3J9</accession>
<dbReference type="AlphaFoldDB" id="A0A1N7P3J9"/>
<dbReference type="STRING" id="453582.SAMN05421580_10928"/>